<dbReference type="InterPro" id="IPR029058">
    <property type="entry name" value="AB_hydrolase_fold"/>
</dbReference>
<sequence>MPSESEHKLIESIYDVTIDLAKYSDLLSLWEAEFLRPVAGTSEMAQNIDPSIEAHVTRASTVLDMTQAQNEATPSLRQLVIENTLPIFMLSVDKEISLVNDAALDFFGFEAGKKLPEQAFEPEDGQKIDQYLNQLDELEAGRILAIIQPQDDEGEASLLFALFKVHDAETTQDYLQISAVHTVWNDDVADIIKNTFALSDAEIDLAQRYVAGEKLINIAEERGRSLNTVKTQSKILLRKTKLKTQSELVRLFSALQNFGVQNDNGKANDAGIGKQRHTNIIEREDGRKIYYEIYGDPKGEPVLFAHDIIMGTKLPKKLIGYLYAQKIKLIAPHRAGYGYSDVYMGPDRLNNFVEDVSLVLEAEKVDRFKILGFYAGSVYAFYLAIAMPQRLIKMRLINSYVPMTSQAQMDAIPMPIKVLVYTAKYMPKLFPFFMHVMAAQVKRLGHDYVMKEYFKDSEFDLKSCQDPDIAEFIAESFNCAFETGTLGTSQTAIDAIGYDWPSLLKENKMIVEYFHASESFSPVDLVKDIVQMQESFSLKLFKGGQLILYENPEEMLKGL</sequence>
<gene>
    <name evidence="2" type="ORF">COB13_07005</name>
</gene>
<dbReference type="SMART" id="SM00421">
    <property type="entry name" value="HTH_LUXR"/>
    <property type="match status" value="1"/>
</dbReference>
<name>A0A2A4Z3K9_9PROT</name>
<dbReference type="EMBL" id="NVUS01000007">
    <property type="protein sequence ID" value="PCJ01603.1"/>
    <property type="molecule type" value="Genomic_DNA"/>
</dbReference>
<feature type="domain" description="HTH luxR-type" evidence="1">
    <location>
        <begin position="195"/>
        <end position="252"/>
    </location>
</feature>
<dbReference type="SUPFAM" id="SSF46894">
    <property type="entry name" value="C-terminal effector domain of the bipartite response regulators"/>
    <property type="match status" value="1"/>
</dbReference>
<evidence type="ECO:0000259" key="1">
    <source>
        <dbReference type="SMART" id="SM00421"/>
    </source>
</evidence>
<reference evidence="2" key="2">
    <citation type="journal article" date="2018" name="ISME J.">
        <title>A dynamic microbial community with high functional redundancy inhabits the cold, oxic subseafloor aquifer.</title>
        <authorList>
            <person name="Tully B.J."/>
            <person name="Wheat C.G."/>
            <person name="Glazer B.T."/>
            <person name="Huber J.A."/>
        </authorList>
    </citation>
    <scope>NUCLEOTIDE SEQUENCE</scope>
    <source>
        <strain evidence="2">NORP83</strain>
    </source>
</reference>
<dbReference type="AlphaFoldDB" id="A0A2A4Z3K9"/>
<comment type="caution">
    <text evidence="2">The sequence shown here is derived from an EMBL/GenBank/DDBJ whole genome shotgun (WGS) entry which is preliminary data.</text>
</comment>
<dbReference type="Gene3D" id="1.10.10.10">
    <property type="entry name" value="Winged helix-like DNA-binding domain superfamily/Winged helix DNA-binding domain"/>
    <property type="match status" value="1"/>
</dbReference>
<reference key="1">
    <citation type="submission" date="2017-08" db="EMBL/GenBank/DDBJ databases">
        <title>A dynamic microbial community with high functional redundancy inhabits the cold, oxic subseafloor aquifer.</title>
        <authorList>
            <person name="Tully B.J."/>
            <person name="Wheat C.G."/>
            <person name="Glazer B.T."/>
            <person name="Huber J.A."/>
        </authorList>
    </citation>
    <scope>NUCLEOTIDE SEQUENCE [LARGE SCALE GENOMIC DNA]</scope>
</reference>
<protein>
    <recommendedName>
        <fullName evidence="1">HTH luxR-type domain-containing protein</fullName>
    </recommendedName>
</protein>
<accession>A0A2A4Z3K9</accession>
<dbReference type="GO" id="GO:0003677">
    <property type="term" value="F:DNA binding"/>
    <property type="evidence" value="ECO:0007669"/>
    <property type="project" value="InterPro"/>
</dbReference>
<proteinExistence type="predicted"/>
<dbReference type="SUPFAM" id="SSF53474">
    <property type="entry name" value="alpha/beta-Hydrolases"/>
    <property type="match status" value="1"/>
</dbReference>
<dbReference type="InterPro" id="IPR036388">
    <property type="entry name" value="WH-like_DNA-bd_sf"/>
</dbReference>
<dbReference type="CDD" id="cd00130">
    <property type="entry name" value="PAS"/>
    <property type="match status" value="1"/>
</dbReference>
<dbReference type="InterPro" id="IPR000792">
    <property type="entry name" value="Tscrpt_reg_LuxR_C"/>
</dbReference>
<evidence type="ECO:0000313" key="2">
    <source>
        <dbReference type="EMBL" id="PCJ01603.1"/>
    </source>
</evidence>
<organism evidence="2">
    <name type="scientific">OCS116 cluster bacterium</name>
    <dbReference type="NCBI Taxonomy" id="2030921"/>
    <lineage>
        <taxon>Bacteria</taxon>
        <taxon>Pseudomonadati</taxon>
        <taxon>Pseudomonadota</taxon>
        <taxon>Alphaproteobacteria</taxon>
        <taxon>OCS116 cluster</taxon>
    </lineage>
</organism>
<dbReference type="InterPro" id="IPR016032">
    <property type="entry name" value="Sig_transdc_resp-reg_C-effctor"/>
</dbReference>
<dbReference type="Gene3D" id="3.40.50.1820">
    <property type="entry name" value="alpha/beta hydrolase"/>
    <property type="match status" value="1"/>
</dbReference>
<dbReference type="InterPro" id="IPR000014">
    <property type="entry name" value="PAS"/>
</dbReference>
<dbReference type="GO" id="GO:0006355">
    <property type="term" value="P:regulation of DNA-templated transcription"/>
    <property type="evidence" value="ECO:0007669"/>
    <property type="project" value="InterPro"/>
</dbReference>